<evidence type="ECO:0000256" key="4">
    <source>
        <dbReference type="ARBA" id="ARBA00023004"/>
    </source>
</evidence>
<gene>
    <name evidence="5" type="ORF">FHX39_000748</name>
</gene>
<name>A0A7W5P5U0_9ACTN</name>
<keyword evidence="4" id="KW-0408">Iron</keyword>
<evidence type="ECO:0000313" key="5">
    <source>
        <dbReference type="EMBL" id="MBB3325804.1"/>
    </source>
</evidence>
<dbReference type="Gene3D" id="1.10.490.10">
    <property type="entry name" value="Globins"/>
    <property type="match status" value="1"/>
</dbReference>
<dbReference type="InterPro" id="IPR012292">
    <property type="entry name" value="Globin/Proto"/>
</dbReference>
<dbReference type="GO" id="GO:0020037">
    <property type="term" value="F:heme binding"/>
    <property type="evidence" value="ECO:0007669"/>
    <property type="project" value="InterPro"/>
</dbReference>
<dbReference type="RefSeq" id="WP_332836650.1">
    <property type="nucleotide sequence ID" value="NZ_JACHZG010000001.1"/>
</dbReference>
<evidence type="ECO:0000313" key="6">
    <source>
        <dbReference type="Proteomes" id="UP000565572"/>
    </source>
</evidence>
<accession>A0A7W5P5U0</accession>
<dbReference type="GO" id="GO:0019825">
    <property type="term" value="F:oxygen binding"/>
    <property type="evidence" value="ECO:0007669"/>
    <property type="project" value="InterPro"/>
</dbReference>
<dbReference type="AlphaFoldDB" id="A0A7W5P5U0"/>
<dbReference type="SUPFAM" id="SSF46458">
    <property type="entry name" value="Globin-like"/>
    <property type="match status" value="1"/>
</dbReference>
<keyword evidence="3" id="KW-0479">Metal-binding</keyword>
<keyword evidence="1" id="KW-0813">Transport</keyword>
<comment type="caution">
    <text evidence="5">The sequence shown here is derived from an EMBL/GenBank/DDBJ whole genome shotgun (WGS) entry which is preliminary data.</text>
</comment>
<dbReference type="GO" id="GO:0046872">
    <property type="term" value="F:metal ion binding"/>
    <property type="evidence" value="ECO:0007669"/>
    <property type="project" value="UniProtKB-KW"/>
</dbReference>
<evidence type="ECO:0000256" key="3">
    <source>
        <dbReference type="ARBA" id="ARBA00022723"/>
    </source>
</evidence>
<evidence type="ECO:0000256" key="2">
    <source>
        <dbReference type="ARBA" id="ARBA00022617"/>
    </source>
</evidence>
<organism evidence="5 6">
    <name type="scientific">Microlunatus antarcticus</name>
    <dbReference type="NCBI Taxonomy" id="53388"/>
    <lineage>
        <taxon>Bacteria</taxon>
        <taxon>Bacillati</taxon>
        <taxon>Actinomycetota</taxon>
        <taxon>Actinomycetes</taxon>
        <taxon>Propionibacteriales</taxon>
        <taxon>Propionibacteriaceae</taxon>
        <taxon>Microlunatus</taxon>
    </lineage>
</organism>
<dbReference type="Proteomes" id="UP000565572">
    <property type="component" value="Unassembled WGS sequence"/>
</dbReference>
<dbReference type="InterPro" id="IPR009050">
    <property type="entry name" value="Globin-like_sf"/>
</dbReference>
<proteinExistence type="predicted"/>
<dbReference type="InterPro" id="IPR001486">
    <property type="entry name" value="Hemoglobin_trunc"/>
</dbReference>
<protein>
    <submittedName>
        <fullName evidence="5">Hemoglobin</fullName>
    </submittedName>
</protein>
<keyword evidence="6" id="KW-1185">Reference proteome</keyword>
<reference evidence="5 6" key="1">
    <citation type="submission" date="2020-08" db="EMBL/GenBank/DDBJ databases">
        <title>Sequencing the genomes of 1000 actinobacteria strains.</title>
        <authorList>
            <person name="Klenk H.-P."/>
        </authorList>
    </citation>
    <scope>NUCLEOTIDE SEQUENCE [LARGE SCALE GENOMIC DNA]</scope>
    <source>
        <strain evidence="5 6">DSM 11053</strain>
    </source>
</reference>
<dbReference type="EMBL" id="JACHZG010000001">
    <property type="protein sequence ID" value="MBB3325804.1"/>
    <property type="molecule type" value="Genomic_DNA"/>
</dbReference>
<dbReference type="Pfam" id="PF01152">
    <property type="entry name" value="Bac_globin"/>
    <property type="match status" value="1"/>
</dbReference>
<evidence type="ECO:0000256" key="1">
    <source>
        <dbReference type="ARBA" id="ARBA00022448"/>
    </source>
</evidence>
<sequence>MTETSSVYEAAGGAAGMLALAEAWHARVVVDEVVGHAFSHGFDPHHTERLAAYLGEALGGPAAFSTRYGDESAVVRMHAGNGEHPEMDDRAVACFDGALDDVGVGVETRLGGVLHDYFAWSTRGAMAAYPDSPDDVPSGLSIPRWSWEGLVRG</sequence>
<keyword evidence="2" id="KW-0349">Heme</keyword>